<feature type="coiled-coil region" evidence="1">
    <location>
        <begin position="460"/>
        <end position="527"/>
    </location>
</feature>
<feature type="transmembrane region" description="Helical" evidence="3">
    <location>
        <begin position="155"/>
        <end position="174"/>
    </location>
</feature>
<dbReference type="Proteomes" id="UP001069090">
    <property type="component" value="Unassembled WGS sequence"/>
</dbReference>
<keyword evidence="3" id="KW-1133">Transmembrane helix</keyword>
<proteinExistence type="predicted"/>
<evidence type="ECO:0008006" key="6">
    <source>
        <dbReference type="Google" id="ProtNLM"/>
    </source>
</evidence>
<evidence type="ECO:0000256" key="3">
    <source>
        <dbReference type="SAM" id="Phobius"/>
    </source>
</evidence>
<evidence type="ECO:0000256" key="1">
    <source>
        <dbReference type="SAM" id="Coils"/>
    </source>
</evidence>
<gene>
    <name evidence="4" type="ORF">O0V09_02510</name>
</gene>
<feature type="transmembrane region" description="Helical" evidence="3">
    <location>
        <begin position="30"/>
        <end position="50"/>
    </location>
</feature>
<protein>
    <recommendedName>
        <fullName evidence="6">DUF802 domain-containing protein</fullName>
    </recommendedName>
</protein>
<keyword evidence="1" id="KW-0175">Coiled coil</keyword>
<sequence>MTRFLFTAAFLLGATAIIWMSSSFVGSNALALSVTLLIAFAYCIGAFELFQYRQQSASLHKALNQISGPVENLNLWLEKLDGHLINPVRARIEGQNSGLPAPLITPYLIGLLVMLGLLGTFLGMVDTLKGAVTALEGTTELQAIRAGLAAPIQGLGLAFGTSVAGVAASAMLGLMSTLSRKERIAYTEQLDSQITKAFKNFSLAHNKQQTYNALQVQATALPDVADKLNVLADKLVTMSANIEQSLTAQQQAFHESVSANYSELANSIDASLKQTLAESGKLAGENIKPIIQNMMAEIKAETSNTHQTLNNTVQQQLSELRSNWQQQQLEHDQAKLQQWTENFEQLNLAANQQFTSASQQLVEELKQVTTSQKETVQSIASEFANSSASLNEQWQQANQQTREQQQAITHSLNSSSEKLSEQLSAHAANTIAQITQLIASSEQLVASRSQSEQQWLSDYRQQAEQQYQQLNQQLGANAQQNLEQMNQLLASAEQIIHSRAAAEQHWLSQHQQRADELSEQLAEQLSSNTQQNLAQISSLVASTEELVKTRSDSESQWLSSFEQRLNNISETLSNSLSSLREDEAQRGQAAIARLAELESKVTEHLNVLGQGLEQPMTELIALASKTPKAAAEVIEQLRDQVAKNIERENNLLEERNGIMLELDKLSASLVASSSEQQAAITQLVQASEQMLEKVGEQFQQQVQQQVSSLADTSVEFSGNAVEMASMAEAFNQAVQRFDESNSGLIENLNSIENSLNQSSQRSDEQLAYYVAQARDIIDHSIVSQKAMFDEIRGLGKNTSNAEAEVA</sequence>
<keyword evidence="5" id="KW-1185">Reference proteome</keyword>
<dbReference type="RefSeq" id="WP_258330212.1">
    <property type="nucleotide sequence ID" value="NZ_JAPTGG010000002.1"/>
</dbReference>
<keyword evidence="3" id="KW-0472">Membrane</keyword>
<feature type="compositionally biased region" description="Polar residues" evidence="2">
    <location>
        <begin position="407"/>
        <end position="419"/>
    </location>
</feature>
<feature type="transmembrane region" description="Helical" evidence="3">
    <location>
        <begin position="104"/>
        <end position="125"/>
    </location>
</feature>
<dbReference type="AlphaFoldDB" id="A0A9J6RHB3"/>
<evidence type="ECO:0000313" key="4">
    <source>
        <dbReference type="EMBL" id="MCZ0864054.1"/>
    </source>
</evidence>
<reference evidence="4 5" key="1">
    <citation type="submission" date="2022-12" db="EMBL/GenBank/DDBJ databases">
        <title>Dasania phycosphaerae sp. nov., isolated from particulate material of the south coast of Korea.</title>
        <authorList>
            <person name="Jiang Y."/>
        </authorList>
    </citation>
    <scope>NUCLEOTIDE SEQUENCE [LARGE SCALE GENOMIC DNA]</scope>
    <source>
        <strain evidence="4 5">GY-19</strain>
    </source>
</reference>
<dbReference type="EMBL" id="JAPTGG010000002">
    <property type="protein sequence ID" value="MCZ0864054.1"/>
    <property type="molecule type" value="Genomic_DNA"/>
</dbReference>
<name>A0A9J6RHB3_9GAMM</name>
<comment type="caution">
    <text evidence="4">The sequence shown here is derived from an EMBL/GenBank/DDBJ whole genome shotgun (WGS) entry which is preliminary data.</text>
</comment>
<evidence type="ECO:0000313" key="5">
    <source>
        <dbReference type="Proteomes" id="UP001069090"/>
    </source>
</evidence>
<feature type="region of interest" description="Disordered" evidence="2">
    <location>
        <begin position="398"/>
        <end position="419"/>
    </location>
</feature>
<evidence type="ECO:0000256" key="2">
    <source>
        <dbReference type="SAM" id="MobiDB-lite"/>
    </source>
</evidence>
<accession>A0A9J6RHB3</accession>
<organism evidence="4 5">
    <name type="scientific">Dasania phycosphaerae</name>
    <dbReference type="NCBI Taxonomy" id="2950436"/>
    <lineage>
        <taxon>Bacteria</taxon>
        <taxon>Pseudomonadati</taxon>
        <taxon>Pseudomonadota</taxon>
        <taxon>Gammaproteobacteria</taxon>
        <taxon>Cellvibrionales</taxon>
        <taxon>Spongiibacteraceae</taxon>
        <taxon>Dasania</taxon>
    </lineage>
</organism>
<keyword evidence="3" id="KW-0812">Transmembrane</keyword>